<comment type="caution">
    <text evidence="1">The sequence shown here is derived from an EMBL/GenBank/DDBJ whole genome shotgun (WGS) entry which is preliminary data.</text>
</comment>
<protein>
    <submittedName>
        <fullName evidence="1">Uncharacterized protein</fullName>
    </submittedName>
</protein>
<reference evidence="1" key="1">
    <citation type="submission" date="2021-02" db="EMBL/GenBank/DDBJ databases">
        <authorList>
            <person name="Nowell W R."/>
        </authorList>
    </citation>
    <scope>NUCLEOTIDE SEQUENCE</scope>
</reference>
<evidence type="ECO:0000313" key="1">
    <source>
        <dbReference type="EMBL" id="CAF3703760.1"/>
    </source>
</evidence>
<organism evidence="1 2">
    <name type="scientific">Rotaria socialis</name>
    <dbReference type="NCBI Taxonomy" id="392032"/>
    <lineage>
        <taxon>Eukaryota</taxon>
        <taxon>Metazoa</taxon>
        <taxon>Spiralia</taxon>
        <taxon>Gnathifera</taxon>
        <taxon>Rotifera</taxon>
        <taxon>Eurotatoria</taxon>
        <taxon>Bdelloidea</taxon>
        <taxon>Philodinida</taxon>
        <taxon>Philodinidae</taxon>
        <taxon>Rotaria</taxon>
    </lineage>
</organism>
<dbReference type="Proteomes" id="UP000663865">
    <property type="component" value="Unassembled WGS sequence"/>
</dbReference>
<dbReference type="AlphaFoldDB" id="A0A818UWH5"/>
<sequence>MPTSLDSITIPQLMSFTDTDEQFLFCNSNTPHKVIAFASETVLQILSENHHWNADGTFRTAPSLFSQAYYIPKESGTSIQPAGALYSGRVWTSLNENM</sequence>
<dbReference type="EMBL" id="CAJNYV010004878">
    <property type="protein sequence ID" value="CAF3703760.1"/>
    <property type="molecule type" value="Genomic_DNA"/>
</dbReference>
<accession>A0A818UWH5</accession>
<name>A0A818UWH5_9BILA</name>
<proteinExistence type="predicted"/>
<gene>
    <name evidence="1" type="ORF">KIK155_LOCUS26836</name>
</gene>
<evidence type="ECO:0000313" key="2">
    <source>
        <dbReference type="Proteomes" id="UP000663865"/>
    </source>
</evidence>